<dbReference type="AlphaFoldDB" id="A0AA39KRZ8"/>
<evidence type="ECO:0000313" key="2">
    <source>
        <dbReference type="Proteomes" id="UP001168972"/>
    </source>
</evidence>
<name>A0AA39KRZ8_MICHY</name>
<gene>
    <name evidence="1" type="ORF">PV327_011359</name>
</gene>
<accession>A0AA39KRZ8</accession>
<keyword evidence="2" id="KW-1185">Reference proteome</keyword>
<sequence>YDELHLEVWQQCRNKFSFAQLIMFALRLQFRCASNATYVLKILPTQTGMQLQMSPTQHENNRDTGYDLVVNMRGAASGSGSSVTIKVNRTRVTVKSLERNSNKNSNNDNVASVVYHETIPETNIATTTISNINS</sequence>
<reference evidence="1" key="1">
    <citation type="journal article" date="2023" name="bioRxiv">
        <title>Scaffold-level genome assemblies of two parasitoid biocontrol wasps reveal the parthenogenesis mechanism and an associated novel virus.</title>
        <authorList>
            <person name="Inwood S."/>
            <person name="Skelly J."/>
            <person name="Guhlin J."/>
            <person name="Harrop T."/>
            <person name="Goldson S."/>
            <person name="Dearden P."/>
        </authorList>
    </citation>
    <scope>NUCLEOTIDE SEQUENCE</scope>
    <source>
        <strain evidence="1">Lincoln</strain>
        <tissue evidence="1">Whole body</tissue>
    </source>
</reference>
<comment type="caution">
    <text evidence="1">The sequence shown here is derived from an EMBL/GenBank/DDBJ whole genome shotgun (WGS) entry which is preliminary data.</text>
</comment>
<feature type="non-terminal residue" evidence="1">
    <location>
        <position position="1"/>
    </location>
</feature>
<dbReference type="Proteomes" id="UP001168972">
    <property type="component" value="Unassembled WGS sequence"/>
</dbReference>
<dbReference type="EMBL" id="JAQQBR010000436">
    <property type="protein sequence ID" value="KAK0171416.1"/>
    <property type="molecule type" value="Genomic_DNA"/>
</dbReference>
<proteinExistence type="predicted"/>
<feature type="non-terminal residue" evidence="1">
    <location>
        <position position="134"/>
    </location>
</feature>
<reference evidence="1" key="2">
    <citation type="submission" date="2023-03" db="EMBL/GenBank/DDBJ databases">
        <authorList>
            <person name="Inwood S.N."/>
            <person name="Skelly J.G."/>
            <person name="Guhlin J."/>
            <person name="Harrop T.W.R."/>
            <person name="Goldson S.G."/>
            <person name="Dearden P.K."/>
        </authorList>
    </citation>
    <scope>NUCLEOTIDE SEQUENCE</scope>
    <source>
        <strain evidence="1">Lincoln</strain>
        <tissue evidence="1">Whole body</tissue>
    </source>
</reference>
<evidence type="ECO:0000313" key="1">
    <source>
        <dbReference type="EMBL" id="KAK0171416.1"/>
    </source>
</evidence>
<organism evidence="1 2">
    <name type="scientific">Microctonus hyperodae</name>
    <name type="common">Parasitoid wasp</name>
    <dbReference type="NCBI Taxonomy" id="165561"/>
    <lineage>
        <taxon>Eukaryota</taxon>
        <taxon>Metazoa</taxon>
        <taxon>Ecdysozoa</taxon>
        <taxon>Arthropoda</taxon>
        <taxon>Hexapoda</taxon>
        <taxon>Insecta</taxon>
        <taxon>Pterygota</taxon>
        <taxon>Neoptera</taxon>
        <taxon>Endopterygota</taxon>
        <taxon>Hymenoptera</taxon>
        <taxon>Apocrita</taxon>
        <taxon>Ichneumonoidea</taxon>
        <taxon>Braconidae</taxon>
        <taxon>Euphorinae</taxon>
        <taxon>Microctonus</taxon>
    </lineage>
</organism>
<protein>
    <submittedName>
        <fullName evidence="1">Uncharacterized protein</fullName>
    </submittedName>
</protein>